<gene>
    <name evidence="10" type="primary">hel308</name>
    <name evidence="14" type="ORF">IC006_0220</name>
</gene>
<dbReference type="RefSeq" id="WP_054846396.1">
    <property type="nucleotide sequence ID" value="NZ_AP018929.1"/>
</dbReference>
<keyword evidence="11" id="KW-0175">Coiled coil</keyword>
<dbReference type="PANTHER" id="PTHR47961">
    <property type="entry name" value="DNA POLYMERASE THETA, PUTATIVE (AFU_ORTHOLOGUE AFUA_1G05260)-RELATED"/>
    <property type="match status" value="1"/>
</dbReference>
<feature type="domain" description="Helicase ATP-binding" evidence="12">
    <location>
        <begin position="37"/>
        <end position="200"/>
    </location>
</feature>
<evidence type="ECO:0000313" key="15">
    <source>
        <dbReference type="Proteomes" id="UP000322983"/>
    </source>
</evidence>
<comment type="subunit">
    <text evidence="10">Monomer.</text>
</comment>
<comment type="function">
    <text evidence="10">DNA-dependent ATPase and 3'-5' DNA helicase that may be involved in repair of stalled replication forks.</text>
</comment>
<dbReference type="NCBIfam" id="NF040935">
    <property type="entry name" value="helicase_Hel308"/>
    <property type="match status" value="1"/>
</dbReference>
<dbReference type="InterPro" id="IPR027417">
    <property type="entry name" value="P-loop_NTPase"/>
</dbReference>
<keyword evidence="7 10" id="KW-0234">DNA repair</keyword>
<comment type="catalytic activity">
    <reaction evidence="9 10">
        <text>Couples ATP hydrolysis with the unwinding of duplex DNA by translocating in the 3'-5' direction.</text>
        <dbReference type="EC" id="5.6.2.4"/>
    </reaction>
</comment>
<proteinExistence type="inferred from homology"/>
<dbReference type="PROSITE" id="PS51192">
    <property type="entry name" value="HELICASE_ATP_BIND_1"/>
    <property type="match status" value="1"/>
</dbReference>
<keyword evidence="8 10" id="KW-0413">Isomerase</keyword>
<dbReference type="Gene3D" id="1.10.3380.30">
    <property type="match status" value="1"/>
</dbReference>
<dbReference type="Pfam" id="PF21280">
    <property type="entry name" value="Helicase_dom4_arc"/>
    <property type="match status" value="1"/>
</dbReference>
<dbReference type="PROSITE" id="PS51194">
    <property type="entry name" value="HELICASE_CTER"/>
    <property type="match status" value="1"/>
</dbReference>
<dbReference type="InterPro" id="IPR053416">
    <property type="entry name" value="Hel308_helicase"/>
</dbReference>
<dbReference type="Pfam" id="PF00271">
    <property type="entry name" value="Helicase_C"/>
    <property type="match status" value="1"/>
</dbReference>
<sequence length="712" mass="80954">MEYTFLDIEQLQFPEAKTILKKRGITKLNPPQTEAIRKGLLDGKRLVIASPTASGKTLIAELGAISHLKKEGGKVIYVTPLRALTTEKYSTFKEWEPLGFRVGMTSGEYDSEDNYLKNYDIIVTTYEKLDSLWRHRPGWLEEVNYFILDELHYLNDPSRGPVVESVAVRAKRRGLLALSATISNYQEISRWLHAEYVSTSWRPVKLVEGVMYPSGKSYLVTFKDGTTKRVKGDDPIEAYTLDSISRGGQVLVFRNSRRYAEGTAKSLSGKFKETQELLELSKEIEEVEDAGATERENLSLLVRRGVAYHHAGLSRGLREIIERGFKERKIKVIVATPTLAAGVNLPARTVIVGDVFRYNRKVTGFREEIPVMEYKQMSGRAGRPGFDSEGESIIVLRDKRNFEKIFEKYLTSDVEPIESKLGAENAFYSFLLGTLSADGEMTRNALRTYVEETLLSDEMIDSHFDKGVEWLKDHEFIIEEDTVKLTQFGKKVADIYVNPFTAVTVKDSLKGKAPSCDLAYLHMLAYTPDAPIVGTSNMDESLLYDVDCKMFIDEPFDELEMSLYLSAMKIAFIIHDWIEEVDEDTILSRYGIGSGDLRNMVESMDWLTYSGYMIAQVMKEETHEESLRRLNTRVKDGVKEELVELVQIPGIGRKRARQLWNEDIRSLADVVMEPEKVKRILGEKLGERTVHEAARILGKGNHGEERGYDYIP</sequence>
<dbReference type="CDD" id="cd18028">
    <property type="entry name" value="DEXHc_archSki2"/>
    <property type="match status" value="1"/>
</dbReference>
<keyword evidence="6 10" id="KW-0238">DNA-binding</keyword>
<dbReference type="OrthoDB" id="371946at2157"/>
<evidence type="ECO:0000259" key="13">
    <source>
        <dbReference type="PROSITE" id="PS51194"/>
    </source>
</evidence>
<dbReference type="GO" id="GO:0005524">
    <property type="term" value="F:ATP binding"/>
    <property type="evidence" value="ECO:0007669"/>
    <property type="project" value="UniProtKB-UniRule"/>
</dbReference>
<dbReference type="Pfam" id="PF00270">
    <property type="entry name" value="DEAD"/>
    <property type="match status" value="1"/>
</dbReference>
<evidence type="ECO:0000256" key="2">
    <source>
        <dbReference type="ARBA" id="ARBA00022763"/>
    </source>
</evidence>
<evidence type="ECO:0000256" key="4">
    <source>
        <dbReference type="ARBA" id="ARBA00022806"/>
    </source>
</evidence>
<dbReference type="KEGG" id="step:IC006_0220"/>
<evidence type="ECO:0000256" key="9">
    <source>
        <dbReference type="ARBA" id="ARBA00034617"/>
    </source>
</evidence>
<protein>
    <recommendedName>
        <fullName evidence="10">ATP-dependent DNA helicase Hel308</fullName>
        <ecNumber evidence="10">5.6.2.4</ecNumber>
    </recommendedName>
    <alternativeName>
        <fullName evidence="10">DNA 3'-5' helicase Hel308</fullName>
    </alternativeName>
</protein>
<keyword evidence="2 10" id="KW-0227">DNA damage</keyword>
<evidence type="ECO:0000256" key="8">
    <source>
        <dbReference type="ARBA" id="ARBA00023235"/>
    </source>
</evidence>
<dbReference type="InterPro" id="IPR014001">
    <property type="entry name" value="Helicase_ATP-bd"/>
</dbReference>
<accession>A0A510DRY2</accession>
<dbReference type="InterPro" id="IPR048772">
    <property type="entry name" value="Hel308-like_dom4"/>
</dbReference>
<dbReference type="AlphaFoldDB" id="A0A510DRY2"/>
<dbReference type="Gene3D" id="1.10.150.20">
    <property type="entry name" value="5' to 3' exonuclease, C-terminal subdomain"/>
    <property type="match status" value="1"/>
</dbReference>
<feature type="domain" description="Helicase C-terminal" evidence="13">
    <location>
        <begin position="235"/>
        <end position="425"/>
    </location>
</feature>
<dbReference type="InterPro" id="IPR050474">
    <property type="entry name" value="Hel308_SKI2-like"/>
</dbReference>
<dbReference type="PANTHER" id="PTHR47961:SF10">
    <property type="entry name" value="ATP-DEPENDENT DNA HELICASE HEL308"/>
    <property type="match status" value="1"/>
</dbReference>
<dbReference type="EC" id="5.6.2.4" evidence="10"/>
<keyword evidence="15" id="KW-1185">Reference proteome</keyword>
<dbReference type="HAMAP" id="MF_00442">
    <property type="entry name" value="Helicase_Hel308"/>
    <property type="match status" value="1"/>
</dbReference>
<evidence type="ECO:0000256" key="1">
    <source>
        <dbReference type="ARBA" id="ARBA00022741"/>
    </source>
</evidence>
<feature type="coiled-coil region" evidence="11">
    <location>
        <begin position="270"/>
        <end position="297"/>
    </location>
</feature>
<dbReference type="GO" id="GO:0043138">
    <property type="term" value="F:3'-5' DNA helicase activity"/>
    <property type="evidence" value="ECO:0007669"/>
    <property type="project" value="UniProtKB-UniRule"/>
</dbReference>
<reference evidence="14 15" key="1">
    <citation type="journal article" date="2020" name="Int. J. Syst. Evol. Microbiol.">
        <title>Sulfuracidifex tepidarius gen. nov., sp. nov. and transfer of Sulfolobus metallicus Huber and Stetter 1992 to the genus Sulfuracidifex as Sulfuracidifex metallicus comb. nov.</title>
        <authorList>
            <person name="Itoh T."/>
            <person name="Miura T."/>
            <person name="Sakai H.D."/>
            <person name="Kato S."/>
            <person name="Ohkuma M."/>
            <person name="Takashina T."/>
        </authorList>
    </citation>
    <scope>NUCLEOTIDE SEQUENCE [LARGE SCALE GENOMIC DNA]</scope>
    <source>
        <strain evidence="14 15">IC-006</strain>
    </source>
</reference>
<dbReference type="InterPro" id="IPR011545">
    <property type="entry name" value="DEAD/DEAH_box_helicase_dom"/>
</dbReference>
<evidence type="ECO:0000256" key="10">
    <source>
        <dbReference type="HAMAP-Rule" id="MF_00442"/>
    </source>
</evidence>
<keyword evidence="5 10" id="KW-0067">ATP-binding</keyword>
<dbReference type="InterPro" id="IPR022965">
    <property type="entry name" value="Helicase_Hel308"/>
</dbReference>
<evidence type="ECO:0000256" key="5">
    <source>
        <dbReference type="ARBA" id="ARBA00022840"/>
    </source>
</evidence>
<dbReference type="GO" id="GO:0003677">
    <property type="term" value="F:DNA binding"/>
    <property type="evidence" value="ECO:0007669"/>
    <property type="project" value="UniProtKB-UniRule"/>
</dbReference>
<dbReference type="SUPFAM" id="SSF46785">
    <property type="entry name" value="Winged helix' DNA-binding domain"/>
    <property type="match status" value="1"/>
</dbReference>
<evidence type="ECO:0000256" key="7">
    <source>
        <dbReference type="ARBA" id="ARBA00023204"/>
    </source>
</evidence>
<name>A0A510DRY2_9CREN</name>
<dbReference type="InterPro" id="IPR036390">
    <property type="entry name" value="WH_DNA-bd_sf"/>
</dbReference>
<comment type="similarity">
    <text evidence="10">Belongs to the helicase family. Hel308 subfamily.</text>
</comment>
<dbReference type="Proteomes" id="UP000322983">
    <property type="component" value="Chromosome"/>
</dbReference>
<dbReference type="STRING" id="1294262.GCA_001316085_02362"/>
<keyword evidence="3 10" id="KW-0378">Hydrolase</keyword>
<dbReference type="EMBL" id="AP018929">
    <property type="protein sequence ID" value="BBG22936.1"/>
    <property type="molecule type" value="Genomic_DNA"/>
</dbReference>
<comment type="catalytic activity">
    <reaction evidence="10">
        <text>ATP + H2O = ADP + phosphate + H(+)</text>
        <dbReference type="Rhea" id="RHEA:13065"/>
        <dbReference type="ChEBI" id="CHEBI:15377"/>
        <dbReference type="ChEBI" id="CHEBI:15378"/>
        <dbReference type="ChEBI" id="CHEBI:30616"/>
        <dbReference type="ChEBI" id="CHEBI:43474"/>
        <dbReference type="ChEBI" id="CHEBI:456216"/>
        <dbReference type="EC" id="5.6.2.4"/>
    </reaction>
</comment>
<dbReference type="SMART" id="SM00490">
    <property type="entry name" value="HELICc"/>
    <property type="match status" value="1"/>
</dbReference>
<dbReference type="InterPro" id="IPR001650">
    <property type="entry name" value="Helicase_C-like"/>
</dbReference>
<dbReference type="GO" id="GO:0016887">
    <property type="term" value="F:ATP hydrolysis activity"/>
    <property type="evidence" value="ECO:0007669"/>
    <property type="project" value="RHEA"/>
</dbReference>
<evidence type="ECO:0000256" key="3">
    <source>
        <dbReference type="ARBA" id="ARBA00022801"/>
    </source>
</evidence>
<evidence type="ECO:0000256" key="6">
    <source>
        <dbReference type="ARBA" id="ARBA00023125"/>
    </source>
</evidence>
<evidence type="ECO:0000256" key="11">
    <source>
        <dbReference type="SAM" id="Coils"/>
    </source>
</evidence>
<organism evidence="14 15">
    <name type="scientific">Sulfuracidifex tepidarius</name>
    <dbReference type="NCBI Taxonomy" id="1294262"/>
    <lineage>
        <taxon>Archaea</taxon>
        <taxon>Thermoproteota</taxon>
        <taxon>Thermoprotei</taxon>
        <taxon>Sulfolobales</taxon>
        <taxon>Sulfolobaceae</taxon>
        <taxon>Sulfuracidifex</taxon>
    </lineage>
</organism>
<feature type="binding site" evidence="10">
    <location>
        <position position="32"/>
    </location>
    <ligand>
        <name>ATP</name>
        <dbReference type="ChEBI" id="CHEBI:30616"/>
    </ligand>
</feature>
<dbReference type="CDD" id="cd18795">
    <property type="entry name" value="SF2_C_Ski2"/>
    <property type="match status" value="1"/>
</dbReference>
<keyword evidence="4 10" id="KW-0347">Helicase</keyword>
<dbReference type="SUPFAM" id="SSF158702">
    <property type="entry name" value="Sec63 N-terminal domain-like"/>
    <property type="match status" value="1"/>
</dbReference>
<dbReference type="SMART" id="SM00487">
    <property type="entry name" value="DEXDc"/>
    <property type="match status" value="1"/>
</dbReference>
<dbReference type="Gene3D" id="3.40.50.300">
    <property type="entry name" value="P-loop containing nucleotide triphosphate hydrolases"/>
    <property type="match status" value="2"/>
</dbReference>
<evidence type="ECO:0000259" key="12">
    <source>
        <dbReference type="PROSITE" id="PS51192"/>
    </source>
</evidence>
<dbReference type="GeneID" id="41714107"/>
<keyword evidence="1 10" id="KW-0547">Nucleotide-binding</keyword>
<dbReference type="GO" id="GO:0006281">
    <property type="term" value="P:DNA repair"/>
    <property type="evidence" value="ECO:0007669"/>
    <property type="project" value="UniProtKB-UniRule"/>
</dbReference>
<evidence type="ECO:0000313" key="14">
    <source>
        <dbReference type="EMBL" id="BBG22936.1"/>
    </source>
</evidence>
<dbReference type="SUPFAM" id="SSF52540">
    <property type="entry name" value="P-loop containing nucleoside triphosphate hydrolases"/>
    <property type="match status" value="1"/>
</dbReference>